<dbReference type="Gene3D" id="2.40.50.100">
    <property type="match status" value="1"/>
</dbReference>
<keyword evidence="2" id="KW-0175">Coiled coil</keyword>
<dbReference type="Pfam" id="PF25989">
    <property type="entry name" value="YknX_C"/>
    <property type="match status" value="1"/>
</dbReference>
<dbReference type="InterPro" id="IPR058637">
    <property type="entry name" value="YknX-like_C"/>
</dbReference>
<dbReference type="GO" id="GO:0030313">
    <property type="term" value="C:cell envelope"/>
    <property type="evidence" value="ECO:0007669"/>
    <property type="project" value="UniProtKB-SubCell"/>
</dbReference>
<dbReference type="STRING" id="588602.SAMN04487991_3283"/>
<dbReference type="PANTHER" id="PTHR32347">
    <property type="entry name" value="EFFLUX SYSTEM COMPONENT YKNX-RELATED"/>
    <property type="match status" value="1"/>
</dbReference>
<dbReference type="OrthoDB" id="9791520at2"/>
<evidence type="ECO:0000256" key="2">
    <source>
        <dbReference type="ARBA" id="ARBA00023054"/>
    </source>
</evidence>
<name>A0A1I3VD27_9RHOB</name>
<reference evidence="5" key="1">
    <citation type="submission" date="2016-10" db="EMBL/GenBank/DDBJ databases">
        <authorList>
            <person name="Varghese N."/>
            <person name="Submissions S."/>
        </authorList>
    </citation>
    <scope>NUCLEOTIDE SEQUENCE [LARGE SCALE GENOMIC DNA]</scope>
    <source>
        <strain evidence="5">DSM 26471</strain>
    </source>
</reference>
<dbReference type="AlphaFoldDB" id="A0A1I3VD27"/>
<feature type="domain" description="YknX-like C-terminal permuted SH3-like" evidence="3">
    <location>
        <begin position="332"/>
        <end position="397"/>
    </location>
</feature>
<gene>
    <name evidence="4" type="ORF">SAMN04487991_3283</name>
</gene>
<dbReference type="Gene3D" id="2.40.420.20">
    <property type="match status" value="1"/>
</dbReference>
<evidence type="ECO:0000313" key="4">
    <source>
        <dbReference type="EMBL" id="SFJ92306.1"/>
    </source>
</evidence>
<dbReference type="PANTHER" id="PTHR32347:SF29">
    <property type="entry name" value="UPF0194 MEMBRANE PROTEIN YBHG"/>
    <property type="match status" value="1"/>
</dbReference>
<dbReference type="Proteomes" id="UP000199630">
    <property type="component" value="Unassembled WGS sequence"/>
</dbReference>
<proteinExistence type="predicted"/>
<organism evidence="4 5">
    <name type="scientific">Celeribacter neptunius</name>
    <dbReference type="NCBI Taxonomy" id="588602"/>
    <lineage>
        <taxon>Bacteria</taxon>
        <taxon>Pseudomonadati</taxon>
        <taxon>Pseudomonadota</taxon>
        <taxon>Alphaproteobacteria</taxon>
        <taxon>Rhodobacterales</taxon>
        <taxon>Roseobacteraceae</taxon>
        <taxon>Celeribacter</taxon>
    </lineage>
</organism>
<evidence type="ECO:0000259" key="3">
    <source>
        <dbReference type="Pfam" id="PF25989"/>
    </source>
</evidence>
<keyword evidence="5" id="KW-1185">Reference proteome</keyword>
<evidence type="ECO:0000313" key="5">
    <source>
        <dbReference type="Proteomes" id="UP000199630"/>
    </source>
</evidence>
<accession>A0A1I3VD27</accession>
<dbReference type="EMBL" id="FORH01000007">
    <property type="protein sequence ID" value="SFJ92306.1"/>
    <property type="molecule type" value="Genomic_DNA"/>
</dbReference>
<dbReference type="RefSeq" id="WP_090061790.1">
    <property type="nucleotide sequence ID" value="NZ_FORH01000007.1"/>
</dbReference>
<dbReference type="Gene3D" id="1.10.287.470">
    <property type="entry name" value="Helix hairpin bin"/>
    <property type="match status" value="1"/>
</dbReference>
<dbReference type="Gene3D" id="2.40.30.170">
    <property type="match status" value="1"/>
</dbReference>
<dbReference type="InterPro" id="IPR050465">
    <property type="entry name" value="UPF0194_transport"/>
</dbReference>
<evidence type="ECO:0000256" key="1">
    <source>
        <dbReference type="ARBA" id="ARBA00004196"/>
    </source>
</evidence>
<comment type="subcellular location">
    <subcellularLocation>
        <location evidence="1">Cell envelope</location>
    </subcellularLocation>
</comment>
<protein>
    <submittedName>
        <fullName evidence="4">HlyD family secretion protein</fullName>
    </submittedName>
</protein>
<sequence>MTSRSRKSLLTLIVAALVAALLFVAFRPHPVAVDLTEVTKGHMEVTINADGKTRIRNLYEVSAPIAGTALRSPVEEGDAVIAGETVVATVEPVAPSLIDARTRLQLEAAVREASAAADLAAAQSRQADEELSYAQSQFDRTKALVTKGVSSITALEDAQQLLSLRVAARDAAQSNVQMAESSLARAKAALIEPGSGTRIDGSCCVEITAPASGQVLAITQVSEHAVAVGTPLLSIGDVTDLEIEADLLSSDAVGLKIGARAMVERWGGTPPLEARLKSLAPKAETHTSSLGIEEQRVSAVFDLITPPQERPGLGHKYAVFLKVVEWEADDVVIVPVSALFRNGGGWAVFVDDNGTARLREVEIGHQSDRTAEVRSGLSAGDRVIPHPADTVKDGTAIIDRETL</sequence>